<organism evidence="3 4">
    <name type="scientific">Desulfatibacillum alkenivorans DSM 16219</name>
    <dbReference type="NCBI Taxonomy" id="1121393"/>
    <lineage>
        <taxon>Bacteria</taxon>
        <taxon>Pseudomonadati</taxon>
        <taxon>Thermodesulfobacteriota</taxon>
        <taxon>Desulfobacteria</taxon>
        <taxon>Desulfobacterales</taxon>
        <taxon>Desulfatibacillaceae</taxon>
        <taxon>Desulfatibacillum</taxon>
    </lineage>
</organism>
<protein>
    <submittedName>
        <fullName evidence="3">Acyl-CoA thioesterase</fullName>
    </submittedName>
</protein>
<sequence length="141" mass="15068">MTNEQMLAFSNQDRFAAHCGCELIEACNGKAKTRMVVKKEHLNGAGVVHGGAIFTLADFAFAMASNSHGNLALAINVTVSFMTAVKTGVLTAEVNEISRNHKLAAYVMRVTGEKGDLVASLQGTVYRKKDQLPLNSAVPTD</sequence>
<keyword evidence="1" id="KW-0378">Hydrolase</keyword>
<dbReference type="InterPro" id="IPR003736">
    <property type="entry name" value="PAAI_dom"/>
</dbReference>
<reference evidence="4" key="1">
    <citation type="submission" date="2016-11" db="EMBL/GenBank/DDBJ databases">
        <authorList>
            <person name="Varghese N."/>
            <person name="Submissions S."/>
        </authorList>
    </citation>
    <scope>NUCLEOTIDE SEQUENCE [LARGE SCALE GENOMIC DNA]</scope>
    <source>
        <strain evidence="4">DSM 16219</strain>
    </source>
</reference>
<evidence type="ECO:0000313" key="4">
    <source>
        <dbReference type="Proteomes" id="UP000183994"/>
    </source>
</evidence>
<dbReference type="GO" id="GO:0016289">
    <property type="term" value="F:acyl-CoA hydrolase activity"/>
    <property type="evidence" value="ECO:0007669"/>
    <property type="project" value="UniProtKB-ARBA"/>
</dbReference>
<gene>
    <name evidence="3" type="ORF">SAMN02745216_01747</name>
</gene>
<evidence type="ECO:0000259" key="2">
    <source>
        <dbReference type="Pfam" id="PF03061"/>
    </source>
</evidence>
<dbReference type="SUPFAM" id="SSF54637">
    <property type="entry name" value="Thioesterase/thiol ester dehydrase-isomerase"/>
    <property type="match status" value="1"/>
</dbReference>
<dbReference type="STRING" id="1121393.SAMN02745216_01747"/>
<dbReference type="Pfam" id="PF03061">
    <property type="entry name" value="4HBT"/>
    <property type="match status" value="1"/>
</dbReference>
<dbReference type="Gene3D" id="3.10.129.10">
    <property type="entry name" value="Hotdog Thioesterase"/>
    <property type="match status" value="1"/>
</dbReference>
<dbReference type="InterPro" id="IPR052723">
    <property type="entry name" value="Acyl-CoA_thioesterase_PaaI"/>
</dbReference>
<dbReference type="InterPro" id="IPR006683">
    <property type="entry name" value="Thioestr_dom"/>
</dbReference>
<dbReference type="RefSeq" id="WP_073474987.1">
    <property type="nucleotide sequence ID" value="NZ_FQZU01000008.1"/>
</dbReference>
<proteinExistence type="predicted"/>
<dbReference type="NCBIfam" id="TIGR00369">
    <property type="entry name" value="unchar_dom_1"/>
    <property type="match status" value="1"/>
</dbReference>
<dbReference type="CDD" id="cd03443">
    <property type="entry name" value="PaaI_thioesterase"/>
    <property type="match status" value="1"/>
</dbReference>
<evidence type="ECO:0000256" key="1">
    <source>
        <dbReference type="ARBA" id="ARBA00022801"/>
    </source>
</evidence>
<name>A0A1M6JQV5_9BACT</name>
<dbReference type="PANTHER" id="PTHR42856:SF1">
    <property type="entry name" value="ACYL-COENZYME A THIOESTERASE PAAI"/>
    <property type="match status" value="1"/>
</dbReference>
<feature type="domain" description="Thioesterase" evidence="2">
    <location>
        <begin position="46"/>
        <end position="118"/>
    </location>
</feature>
<dbReference type="EMBL" id="FQZU01000008">
    <property type="protein sequence ID" value="SHJ49155.1"/>
    <property type="molecule type" value="Genomic_DNA"/>
</dbReference>
<accession>A0A1M6JQV5</accession>
<dbReference type="OrthoDB" id="32575at2"/>
<dbReference type="PANTHER" id="PTHR42856">
    <property type="entry name" value="ACYL-COENZYME A THIOESTERASE PAAI"/>
    <property type="match status" value="1"/>
</dbReference>
<dbReference type="AlphaFoldDB" id="A0A1M6JQV5"/>
<keyword evidence="4" id="KW-1185">Reference proteome</keyword>
<dbReference type="Proteomes" id="UP000183994">
    <property type="component" value="Unassembled WGS sequence"/>
</dbReference>
<evidence type="ECO:0000313" key="3">
    <source>
        <dbReference type="EMBL" id="SHJ49155.1"/>
    </source>
</evidence>
<dbReference type="InterPro" id="IPR029069">
    <property type="entry name" value="HotDog_dom_sf"/>
</dbReference>